<dbReference type="PROSITE" id="PS01204">
    <property type="entry name" value="REL_1"/>
    <property type="match status" value="1"/>
</dbReference>
<dbReference type="SMART" id="SM00429">
    <property type="entry name" value="IPT"/>
    <property type="match status" value="1"/>
</dbReference>
<gene>
    <name evidence="3" type="ORF">CVLEPA_LOCUS22652</name>
</gene>
<dbReference type="InterPro" id="IPR032397">
    <property type="entry name" value="RHD_dimer"/>
</dbReference>
<dbReference type="Proteomes" id="UP001642483">
    <property type="component" value="Unassembled WGS sequence"/>
</dbReference>
<evidence type="ECO:0000259" key="2">
    <source>
        <dbReference type="PROSITE" id="PS50254"/>
    </source>
</evidence>
<dbReference type="InterPro" id="IPR037059">
    <property type="entry name" value="RHD_DNA_bind_dom_sf"/>
</dbReference>
<evidence type="ECO:0000256" key="1">
    <source>
        <dbReference type="SAM" id="MobiDB-lite"/>
    </source>
</evidence>
<feature type="domain" description="RHD" evidence="2">
    <location>
        <begin position="5"/>
        <end position="184"/>
    </location>
</feature>
<comment type="caution">
    <text evidence="3">The sequence shown here is derived from an EMBL/GenBank/DDBJ whole genome shotgun (WGS) entry which is preliminary data.</text>
</comment>
<dbReference type="SUPFAM" id="SSF49417">
    <property type="entry name" value="p53-like transcription factors"/>
    <property type="match status" value="1"/>
</dbReference>
<dbReference type="Gene3D" id="2.60.40.10">
    <property type="entry name" value="Immunoglobulins"/>
    <property type="match status" value="1"/>
</dbReference>
<dbReference type="InterPro" id="IPR030492">
    <property type="entry name" value="RHD_CS"/>
</dbReference>
<proteinExistence type="predicted"/>
<organism evidence="3 4">
    <name type="scientific">Clavelina lepadiformis</name>
    <name type="common">Light-bulb sea squirt</name>
    <name type="synonym">Ascidia lepadiformis</name>
    <dbReference type="NCBI Taxonomy" id="159417"/>
    <lineage>
        <taxon>Eukaryota</taxon>
        <taxon>Metazoa</taxon>
        <taxon>Chordata</taxon>
        <taxon>Tunicata</taxon>
        <taxon>Ascidiacea</taxon>
        <taxon>Aplousobranchia</taxon>
        <taxon>Clavelinidae</taxon>
        <taxon>Clavelina</taxon>
    </lineage>
</organism>
<dbReference type="PRINTS" id="PR00057">
    <property type="entry name" value="NFKBTNSCPFCT"/>
</dbReference>
<dbReference type="PANTHER" id="PTHR24169">
    <property type="entry name" value="NUCLEAR FACTOR NF-KAPPA-B PROTEIN"/>
    <property type="match status" value="1"/>
</dbReference>
<dbReference type="EMBL" id="CAWYQH010000112">
    <property type="protein sequence ID" value="CAK8690000.1"/>
    <property type="molecule type" value="Genomic_DNA"/>
</dbReference>
<dbReference type="CDD" id="cd07827">
    <property type="entry name" value="RHD-n"/>
    <property type="match status" value="1"/>
</dbReference>
<evidence type="ECO:0000313" key="3">
    <source>
        <dbReference type="EMBL" id="CAK8690000.1"/>
    </source>
</evidence>
<dbReference type="SUPFAM" id="SSF81296">
    <property type="entry name" value="E set domains"/>
    <property type="match status" value="1"/>
</dbReference>
<dbReference type="PROSITE" id="PS50254">
    <property type="entry name" value="REL_2"/>
    <property type="match status" value="1"/>
</dbReference>
<dbReference type="PANTHER" id="PTHR24169:SF25">
    <property type="entry name" value="DORSAL-RELATED IMMUNITY FACTOR DIF-RELATED"/>
    <property type="match status" value="1"/>
</dbReference>
<dbReference type="InterPro" id="IPR033926">
    <property type="entry name" value="IPT_NFkappaB"/>
</dbReference>
<feature type="region of interest" description="Disordered" evidence="1">
    <location>
        <begin position="325"/>
        <end position="347"/>
    </location>
</feature>
<accession>A0ABP0GIG9</accession>
<reference evidence="3 4" key="1">
    <citation type="submission" date="2024-02" db="EMBL/GenBank/DDBJ databases">
        <authorList>
            <person name="Daric V."/>
            <person name="Darras S."/>
        </authorList>
    </citation>
    <scope>NUCLEOTIDE SEQUENCE [LARGE SCALE GENOMIC DNA]</scope>
</reference>
<dbReference type="InterPro" id="IPR002909">
    <property type="entry name" value="IPT_dom"/>
</dbReference>
<dbReference type="Pfam" id="PF00554">
    <property type="entry name" value="RHD_DNA_bind"/>
    <property type="match status" value="1"/>
</dbReference>
<dbReference type="InterPro" id="IPR011539">
    <property type="entry name" value="RHD_DNA_bind_dom"/>
</dbReference>
<name>A0ABP0GIG9_CLALP</name>
<evidence type="ECO:0000313" key="4">
    <source>
        <dbReference type="Proteomes" id="UP001642483"/>
    </source>
</evidence>
<dbReference type="InterPro" id="IPR013783">
    <property type="entry name" value="Ig-like_fold"/>
</dbReference>
<dbReference type="InterPro" id="IPR014756">
    <property type="entry name" value="Ig_E-set"/>
</dbReference>
<dbReference type="Gene3D" id="2.60.40.340">
    <property type="entry name" value="Rel homology domain (RHD), DNA-binding domain"/>
    <property type="match status" value="1"/>
</dbReference>
<protein>
    <recommendedName>
        <fullName evidence="2">RHD domain-containing protein</fullName>
    </recommendedName>
</protein>
<dbReference type="Pfam" id="PF16179">
    <property type="entry name" value="RHD_dimer"/>
    <property type="match status" value="1"/>
</dbReference>
<keyword evidence="4" id="KW-1185">Reference proteome</keyword>
<dbReference type="InterPro" id="IPR000451">
    <property type="entry name" value="NFkB/Dor"/>
</dbReference>
<dbReference type="CDD" id="cd01177">
    <property type="entry name" value="IPT_NFkappaB"/>
    <property type="match status" value="1"/>
</dbReference>
<dbReference type="InterPro" id="IPR008967">
    <property type="entry name" value="p53-like_TF_DNA-bd_sf"/>
</dbReference>
<sequence length="701" mass="78053">MMDHSRGIYLEIVEQPKQRGMRFRYECEGRSAGSIPGENTTGDKKTWPSCQIVNYRGLAVMRVSLVNKDDPPKPHPHSLVGRDCSNGVCQVNIDPGNGMLGVFPNLGIQCVRRKEVSAAIRERLQHGINPYGTAIDGDEKAAVDVDLNIVRLCFEAFLPDRDGNYTHKIGPVTSNPIFDKKATSSSVLKICRVDKTHGSVQGNDEIFLLCDKVQKEDIQVVFCHKGWEAYGEFSSADVHRQVAIVFRTPPYRDDTIQQSVEVEFMLRRPSDSQTSAPVAFTYLPRQHDIQSASRHFSQSLTRVIAGESDPRKNFIRKRIESRARTAVRRHPGSFSSVSHNIHPARFNSSRSPARIMKRPMSNKDPPPIWDIPVDSKQSIFSTTSSNPGLSSSPFNNLLGRDFKQEKMYNSQASDQWPNQSIPFPSSQPAHPDIPPTQKYIDMFNQDVVDFSINNTENLTRNAVLPVIEATPSFNEVLNLDSFPSIGPEATSQVLNGDLTSTTTQQLLENPDLAESRVDPKHISLSNLFPSELDELTECMQHHCSIDNETALQPSSSQQQPFLNLPNENNLMSISEDRSMLTTTNNMQQHLSSIMSPPQPIGMPLPHPMPGNTSVAQNANPNSDFFQDTQQMLSPSQPSPHPVLSPPATGMAAGYHFQSPTAPYNHNYRMVNTNNNHQHTGDEDVIDTFLRGLNGPEGSRNG</sequence>